<dbReference type="InterPro" id="IPR006631">
    <property type="entry name" value="DM4_12"/>
</dbReference>
<organism evidence="2 3">
    <name type="scientific">Daphnia galeata</name>
    <dbReference type="NCBI Taxonomy" id="27404"/>
    <lineage>
        <taxon>Eukaryota</taxon>
        <taxon>Metazoa</taxon>
        <taxon>Ecdysozoa</taxon>
        <taxon>Arthropoda</taxon>
        <taxon>Crustacea</taxon>
        <taxon>Branchiopoda</taxon>
        <taxon>Diplostraca</taxon>
        <taxon>Cladocera</taxon>
        <taxon>Anomopoda</taxon>
        <taxon>Daphniidae</taxon>
        <taxon>Daphnia</taxon>
    </lineage>
</organism>
<evidence type="ECO:0000313" key="2">
    <source>
        <dbReference type="EMBL" id="CAH0108258.1"/>
    </source>
</evidence>
<name>A0A8J2RTI8_9CRUS</name>
<evidence type="ECO:0000256" key="1">
    <source>
        <dbReference type="SAM" id="SignalP"/>
    </source>
</evidence>
<keyword evidence="3" id="KW-1185">Reference proteome</keyword>
<dbReference type="EMBL" id="CAKKLH010000282">
    <property type="protein sequence ID" value="CAH0108258.1"/>
    <property type="molecule type" value="Genomic_DNA"/>
</dbReference>
<sequence length="236" mass="27135">MKRFRCLVVPLSLIFLAIPNQCLQRSEHGNARQKRSVILLPANTSITITFDLSMPVRALAQQAAFYNMRVPFRFFIPTYDQLTSFYGRTESREDDDNEIEQIHRQEQERANEERRYIYKNMESLLSSFGIDGMACVQRAICELSEAPIGHNDLLGNTLSLLLTPPRVADFGRWILGNHDTSQHSQKVDQEKCVACEIIDEPYEDEYVKAYHDGKQGKCSHRYGSACPISFFTVFNL</sequence>
<dbReference type="PANTHER" id="PTHR21398:SF6">
    <property type="entry name" value="AGAP007094-PA"/>
    <property type="match status" value="1"/>
</dbReference>
<dbReference type="PANTHER" id="PTHR21398">
    <property type="entry name" value="AGAP007094-PA"/>
    <property type="match status" value="1"/>
</dbReference>
<comment type="caution">
    <text evidence="2">The sequence shown here is derived from an EMBL/GenBank/DDBJ whole genome shotgun (WGS) entry which is preliminary data.</text>
</comment>
<reference evidence="2" key="1">
    <citation type="submission" date="2021-11" db="EMBL/GenBank/DDBJ databases">
        <authorList>
            <person name="Schell T."/>
        </authorList>
    </citation>
    <scope>NUCLEOTIDE SEQUENCE</scope>
    <source>
        <strain evidence="2">M5</strain>
    </source>
</reference>
<accession>A0A8J2RTI8</accession>
<protein>
    <submittedName>
        <fullName evidence="2">Uncharacterized protein</fullName>
    </submittedName>
</protein>
<feature type="signal peptide" evidence="1">
    <location>
        <begin position="1"/>
        <end position="24"/>
    </location>
</feature>
<evidence type="ECO:0000313" key="3">
    <source>
        <dbReference type="Proteomes" id="UP000789390"/>
    </source>
</evidence>
<dbReference type="Pfam" id="PF07841">
    <property type="entry name" value="DM4_12"/>
    <property type="match status" value="1"/>
</dbReference>
<dbReference type="Proteomes" id="UP000789390">
    <property type="component" value="Unassembled WGS sequence"/>
</dbReference>
<gene>
    <name evidence="2" type="ORF">DGAL_LOCUS11629</name>
</gene>
<keyword evidence="1" id="KW-0732">Signal</keyword>
<proteinExistence type="predicted"/>
<dbReference type="OrthoDB" id="6356937at2759"/>
<feature type="chain" id="PRO_5035188320" evidence="1">
    <location>
        <begin position="25"/>
        <end position="236"/>
    </location>
</feature>
<dbReference type="AlphaFoldDB" id="A0A8J2RTI8"/>
<dbReference type="SMART" id="SM00718">
    <property type="entry name" value="DM4_12"/>
    <property type="match status" value="1"/>
</dbReference>